<protein>
    <submittedName>
        <fullName evidence="2">Uncharacterized protein</fullName>
    </submittedName>
</protein>
<evidence type="ECO:0000313" key="3">
    <source>
        <dbReference type="Proteomes" id="UP000034054"/>
    </source>
</evidence>
<proteinExistence type="predicted"/>
<keyword evidence="1" id="KW-1133">Transmembrane helix</keyword>
<name>A0A0G1XP52_9BACT</name>
<dbReference type="InterPro" id="IPR043993">
    <property type="entry name" value="T4SS_pilin"/>
</dbReference>
<feature type="transmembrane region" description="Helical" evidence="1">
    <location>
        <begin position="58"/>
        <end position="82"/>
    </location>
</feature>
<evidence type="ECO:0000313" key="2">
    <source>
        <dbReference type="EMBL" id="KKW32635.1"/>
    </source>
</evidence>
<comment type="caution">
    <text evidence="2">The sequence shown here is derived from an EMBL/GenBank/DDBJ whole genome shotgun (WGS) entry which is preliminary data.</text>
</comment>
<feature type="transmembrane region" description="Helical" evidence="1">
    <location>
        <begin position="103"/>
        <end position="125"/>
    </location>
</feature>
<dbReference type="AlphaFoldDB" id="A0A0G1XP52"/>
<accession>A0A0G1XP52</accession>
<gene>
    <name evidence="2" type="ORF">UY76_C0021G0006</name>
</gene>
<dbReference type="Pfam" id="PF18895">
    <property type="entry name" value="T4SS_pilin"/>
    <property type="match status" value="1"/>
</dbReference>
<evidence type="ECO:0000256" key="1">
    <source>
        <dbReference type="SAM" id="Phobius"/>
    </source>
</evidence>
<dbReference type="Proteomes" id="UP000034054">
    <property type="component" value="Unassembled WGS sequence"/>
</dbReference>
<sequence length="131" mass="14085">MCSVVRLKAGNKFISFIELQIMRTYFYTLLCLLLLTPTSVIAAELTNPLGTTDIRTVIGRLIQAILGITGAVALLMFIYGGFLWLISAGESKKVEKGKDVMKWAILGIAVIVGAYTIVSTIVTALESGTIG</sequence>
<keyword evidence="1" id="KW-0812">Transmembrane</keyword>
<reference evidence="2 3" key="1">
    <citation type="journal article" date="2015" name="Nature">
        <title>rRNA introns, odd ribosomes, and small enigmatic genomes across a large radiation of phyla.</title>
        <authorList>
            <person name="Brown C.T."/>
            <person name="Hug L.A."/>
            <person name="Thomas B.C."/>
            <person name="Sharon I."/>
            <person name="Castelle C.J."/>
            <person name="Singh A."/>
            <person name="Wilkins M.J."/>
            <person name="Williams K.H."/>
            <person name="Banfield J.F."/>
        </authorList>
    </citation>
    <scope>NUCLEOTIDE SEQUENCE [LARGE SCALE GENOMIC DNA]</scope>
</reference>
<dbReference type="EMBL" id="LCRH01000021">
    <property type="protein sequence ID" value="KKW32635.1"/>
    <property type="molecule type" value="Genomic_DNA"/>
</dbReference>
<keyword evidence="1" id="KW-0472">Membrane</keyword>
<organism evidence="2 3">
    <name type="scientific">Candidatus Uhrbacteria bacterium GW2011_GWA2_52_8d</name>
    <dbReference type="NCBI Taxonomy" id="1618979"/>
    <lineage>
        <taxon>Bacteria</taxon>
        <taxon>Candidatus Uhriibacteriota</taxon>
    </lineage>
</organism>